<dbReference type="PANTHER" id="PTHR43877:SF1">
    <property type="entry name" value="ACETYLTRANSFERASE"/>
    <property type="match status" value="1"/>
</dbReference>
<protein>
    <submittedName>
        <fullName evidence="4">Acetyltransferase (GNAT) family protein</fullName>
    </submittedName>
</protein>
<evidence type="ECO:0000256" key="1">
    <source>
        <dbReference type="ARBA" id="ARBA00022679"/>
    </source>
</evidence>
<reference evidence="4 5" key="1">
    <citation type="submission" date="2019-03" db="EMBL/GenBank/DDBJ databases">
        <title>Genomic Encyclopedia of Type Strains, Phase IV (KMG-IV): sequencing the most valuable type-strain genomes for metagenomic binning, comparative biology and taxonomic classification.</title>
        <authorList>
            <person name="Goeker M."/>
        </authorList>
    </citation>
    <scope>NUCLEOTIDE SEQUENCE [LARGE SCALE GENOMIC DNA]</scope>
    <source>
        <strain evidence="4 5">DSM 4868</strain>
    </source>
</reference>
<dbReference type="GO" id="GO:0016747">
    <property type="term" value="F:acyltransferase activity, transferring groups other than amino-acyl groups"/>
    <property type="evidence" value="ECO:0007669"/>
    <property type="project" value="InterPro"/>
</dbReference>
<dbReference type="OrthoDB" id="7301318at2"/>
<dbReference type="PROSITE" id="PS51186">
    <property type="entry name" value="GNAT"/>
    <property type="match status" value="1"/>
</dbReference>
<comment type="caution">
    <text evidence="4">The sequence shown here is derived from an EMBL/GenBank/DDBJ whole genome shotgun (WGS) entry which is preliminary data.</text>
</comment>
<keyword evidence="1 4" id="KW-0808">Transferase</keyword>
<dbReference type="RefSeq" id="WP_132541917.1">
    <property type="nucleotide sequence ID" value="NZ_SLWW01000002.1"/>
</dbReference>
<dbReference type="EMBL" id="SLWW01000002">
    <property type="protein sequence ID" value="TCO73510.1"/>
    <property type="molecule type" value="Genomic_DNA"/>
</dbReference>
<dbReference type="Gene3D" id="3.40.630.30">
    <property type="match status" value="1"/>
</dbReference>
<sequence>MTPDRLFAAQEATWPPAAATRIGPWCIRDGQGGGKRVSAATAEGRVTEADIDAAETAMEGLGQPALFMVRPGDEALDALLAGRGYTVVDPVAVLAAPVARIAADPPPVTAFTVWEPLAIMDELWAENDIGPARRAVMARVNGPKTALLGRQNDRAAGAGFAAIHDGICFVHAMVVAPGHRRQGTAVNMMRAAAMWAQDQGATDLAVLVTEANGAARALYASLGLENVGQYHYRMKVPQMA</sequence>
<evidence type="ECO:0000313" key="5">
    <source>
        <dbReference type="Proteomes" id="UP000295142"/>
    </source>
</evidence>
<dbReference type="SUPFAM" id="SSF55729">
    <property type="entry name" value="Acyl-CoA N-acyltransferases (Nat)"/>
    <property type="match status" value="1"/>
</dbReference>
<keyword evidence="5" id="KW-1185">Reference proteome</keyword>
<evidence type="ECO:0000256" key="2">
    <source>
        <dbReference type="ARBA" id="ARBA00023315"/>
    </source>
</evidence>
<dbReference type="AlphaFoldDB" id="A0A4V2SAZ1"/>
<accession>A0A4V2SAZ1</accession>
<dbReference type="InterPro" id="IPR000182">
    <property type="entry name" value="GNAT_dom"/>
</dbReference>
<keyword evidence="2" id="KW-0012">Acyltransferase</keyword>
<dbReference type="Pfam" id="PF00583">
    <property type="entry name" value="Acetyltransf_1"/>
    <property type="match status" value="1"/>
</dbReference>
<feature type="domain" description="N-acetyltransferase" evidence="3">
    <location>
        <begin position="103"/>
        <end position="240"/>
    </location>
</feature>
<gene>
    <name evidence="4" type="ORF">EV655_102275</name>
</gene>
<dbReference type="InterPro" id="IPR050832">
    <property type="entry name" value="Bact_Acetyltransf"/>
</dbReference>
<evidence type="ECO:0000313" key="4">
    <source>
        <dbReference type="EMBL" id="TCO73510.1"/>
    </source>
</evidence>
<dbReference type="CDD" id="cd04301">
    <property type="entry name" value="NAT_SF"/>
    <property type="match status" value="1"/>
</dbReference>
<organism evidence="4 5">
    <name type="scientific">Rhodovulum euryhalinum</name>
    <dbReference type="NCBI Taxonomy" id="35805"/>
    <lineage>
        <taxon>Bacteria</taxon>
        <taxon>Pseudomonadati</taxon>
        <taxon>Pseudomonadota</taxon>
        <taxon>Alphaproteobacteria</taxon>
        <taxon>Rhodobacterales</taxon>
        <taxon>Paracoccaceae</taxon>
        <taxon>Rhodovulum</taxon>
    </lineage>
</organism>
<proteinExistence type="predicted"/>
<name>A0A4V2SAZ1_9RHOB</name>
<evidence type="ECO:0000259" key="3">
    <source>
        <dbReference type="PROSITE" id="PS51186"/>
    </source>
</evidence>
<dbReference type="Proteomes" id="UP000295142">
    <property type="component" value="Unassembled WGS sequence"/>
</dbReference>
<dbReference type="InterPro" id="IPR016181">
    <property type="entry name" value="Acyl_CoA_acyltransferase"/>
</dbReference>
<dbReference type="PANTHER" id="PTHR43877">
    <property type="entry name" value="AMINOALKYLPHOSPHONATE N-ACETYLTRANSFERASE-RELATED-RELATED"/>
    <property type="match status" value="1"/>
</dbReference>